<dbReference type="Gene3D" id="2.40.128.110">
    <property type="entry name" value="Lipid/polyisoprenoid-binding, YceI-like"/>
    <property type="match status" value="1"/>
</dbReference>
<protein>
    <submittedName>
        <fullName evidence="3">Polyisoprenoid-binding protein YceI</fullName>
    </submittedName>
</protein>
<keyword evidence="1" id="KW-0732">Signal</keyword>
<evidence type="ECO:0000259" key="2">
    <source>
        <dbReference type="SMART" id="SM00867"/>
    </source>
</evidence>
<comment type="caution">
    <text evidence="3">The sequence shown here is derived from an EMBL/GenBank/DDBJ whole genome shotgun (WGS) entry which is preliminary data.</text>
</comment>
<dbReference type="InterPro" id="IPR036761">
    <property type="entry name" value="TTHA0802/YceI-like_sf"/>
</dbReference>
<organism evidence="3 4">
    <name type="scientific">Chiayiivirga flava</name>
    <dbReference type="NCBI Taxonomy" id="659595"/>
    <lineage>
        <taxon>Bacteria</taxon>
        <taxon>Pseudomonadati</taxon>
        <taxon>Pseudomonadota</taxon>
        <taxon>Gammaproteobacteria</taxon>
        <taxon>Lysobacterales</taxon>
        <taxon>Lysobacteraceae</taxon>
        <taxon>Chiayiivirga</taxon>
    </lineage>
</organism>
<proteinExistence type="predicted"/>
<gene>
    <name evidence="3" type="ORF">HNQ52_001248</name>
</gene>
<dbReference type="Proteomes" id="UP000521199">
    <property type="component" value="Unassembled WGS sequence"/>
</dbReference>
<evidence type="ECO:0000313" key="3">
    <source>
        <dbReference type="EMBL" id="MBB5207719.1"/>
    </source>
</evidence>
<dbReference type="SMART" id="SM00867">
    <property type="entry name" value="YceI"/>
    <property type="match status" value="1"/>
</dbReference>
<feature type="domain" description="Lipid/polyisoprenoid-binding YceI-like" evidence="2">
    <location>
        <begin position="19"/>
        <end position="179"/>
    </location>
</feature>
<dbReference type="EMBL" id="JACHHP010000002">
    <property type="protein sequence ID" value="MBB5207719.1"/>
    <property type="molecule type" value="Genomic_DNA"/>
</dbReference>
<reference evidence="3 4" key="1">
    <citation type="submission" date="2020-08" db="EMBL/GenBank/DDBJ databases">
        <title>Genomic Encyclopedia of Type Strains, Phase IV (KMG-IV): sequencing the most valuable type-strain genomes for metagenomic binning, comparative biology and taxonomic classification.</title>
        <authorList>
            <person name="Goeker M."/>
        </authorList>
    </citation>
    <scope>NUCLEOTIDE SEQUENCE [LARGE SCALE GENOMIC DNA]</scope>
    <source>
        <strain evidence="3 4">DSM 24163</strain>
    </source>
</reference>
<name>A0A7W8D4F1_9GAMM</name>
<dbReference type="AlphaFoldDB" id="A0A7W8D4F1"/>
<sequence length="187" mass="20281">MRLLGALLCLVCVPAQAETLLIDKARSHAGFALRALWVKKIDGAFTGVEGAVTRDAANGRVGVDVRIAADSVTMDRDSYADWARSDDFFAAATHPWIQFRAENIPERLLRDGGESQGLLTLRGITRPVQLRIEAANCPRPGLDCAVHASGEVRRSEFGMDARRVVLGDKVELQFSVRLLPGTAAEPS</sequence>
<evidence type="ECO:0000256" key="1">
    <source>
        <dbReference type="SAM" id="SignalP"/>
    </source>
</evidence>
<keyword evidence="4" id="KW-1185">Reference proteome</keyword>
<dbReference type="Pfam" id="PF04264">
    <property type="entry name" value="YceI"/>
    <property type="match status" value="1"/>
</dbReference>
<dbReference type="InterPro" id="IPR007372">
    <property type="entry name" value="Lipid/polyisoprenoid-bd_YceI"/>
</dbReference>
<evidence type="ECO:0000313" key="4">
    <source>
        <dbReference type="Proteomes" id="UP000521199"/>
    </source>
</evidence>
<feature type="signal peptide" evidence="1">
    <location>
        <begin position="1"/>
        <end position="17"/>
    </location>
</feature>
<feature type="chain" id="PRO_5031151478" evidence="1">
    <location>
        <begin position="18"/>
        <end position="187"/>
    </location>
</feature>
<dbReference type="RefSeq" id="WP_183960255.1">
    <property type="nucleotide sequence ID" value="NZ_JACHHP010000002.1"/>
</dbReference>
<dbReference type="PANTHER" id="PTHR34406">
    <property type="entry name" value="PROTEIN YCEI"/>
    <property type="match status" value="1"/>
</dbReference>
<dbReference type="PANTHER" id="PTHR34406:SF1">
    <property type="entry name" value="PROTEIN YCEI"/>
    <property type="match status" value="1"/>
</dbReference>
<dbReference type="SUPFAM" id="SSF101874">
    <property type="entry name" value="YceI-like"/>
    <property type="match status" value="1"/>
</dbReference>
<accession>A0A7W8D4F1</accession>